<feature type="chain" id="PRO_5005394797" description="Metalloendopeptidase" evidence="9">
    <location>
        <begin position="28"/>
        <end position="487"/>
    </location>
</feature>
<dbReference type="PANTHER" id="PTHR10127:SF780">
    <property type="entry name" value="METALLOENDOPEPTIDASE"/>
    <property type="match status" value="1"/>
</dbReference>
<feature type="domain" description="Peptidase M12A" evidence="11">
    <location>
        <begin position="79"/>
        <end position="274"/>
    </location>
</feature>
<comment type="cofactor">
    <cofactor evidence="8 9">
        <name>Zn(2+)</name>
        <dbReference type="ChEBI" id="CHEBI:29105"/>
    </cofactor>
    <text evidence="8 9">Binds 1 zinc ion per subunit.</text>
</comment>
<keyword evidence="6 8" id="KW-0482">Metalloprotease</keyword>
<dbReference type="SMART" id="SM00254">
    <property type="entry name" value="ShKT"/>
    <property type="match status" value="4"/>
</dbReference>
<dbReference type="InterPro" id="IPR034035">
    <property type="entry name" value="Astacin-like_dom"/>
</dbReference>
<evidence type="ECO:0000256" key="6">
    <source>
        <dbReference type="ARBA" id="ARBA00023049"/>
    </source>
</evidence>
<evidence type="ECO:0000256" key="3">
    <source>
        <dbReference type="ARBA" id="ARBA00022723"/>
    </source>
</evidence>
<dbReference type="GO" id="GO:0004222">
    <property type="term" value="F:metalloendopeptidase activity"/>
    <property type="evidence" value="ECO:0007669"/>
    <property type="project" value="UniProtKB-UniRule"/>
</dbReference>
<feature type="active site" evidence="8">
    <location>
        <position position="171"/>
    </location>
</feature>
<evidence type="ECO:0000256" key="5">
    <source>
        <dbReference type="ARBA" id="ARBA00022833"/>
    </source>
</evidence>
<protein>
    <recommendedName>
        <fullName evidence="9">Metalloendopeptidase</fullName>
        <ecNumber evidence="9">3.4.24.-</ecNumber>
    </recommendedName>
</protein>
<evidence type="ECO:0000259" key="10">
    <source>
        <dbReference type="PROSITE" id="PS51670"/>
    </source>
</evidence>
<dbReference type="InterPro" id="IPR001506">
    <property type="entry name" value="Peptidase_M12A"/>
</dbReference>
<feature type="binding site" evidence="8">
    <location>
        <position position="174"/>
    </location>
    <ligand>
        <name>Zn(2+)</name>
        <dbReference type="ChEBI" id="CHEBI:29105"/>
        <note>catalytic</note>
    </ligand>
</feature>
<dbReference type="GO" id="GO:0006508">
    <property type="term" value="P:proteolysis"/>
    <property type="evidence" value="ECO:0007669"/>
    <property type="project" value="UniProtKB-KW"/>
</dbReference>
<dbReference type="Gene3D" id="3.40.390.10">
    <property type="entry name" value="Collagenase (Catalytic Domain)"/>
    <property type="match status" value="1"/>
</dbReference>
<evidence type="ECO:0000313" key="12">
    <source>
        <dbReference type="EMBL" id="KOF77697.1"/>
    </source>
</evidence>
<dbReference type="PRINTS" id="PR00480">
    <property type="entry name" value="ASTACIN"/>
</dbReference>
<accession>A0A0L8GL34</accession>
<feature type="signal peptide" evidence="9">
    <location>
        <begin position="1"/>
        <end position="27"/>
    </location>
</feature>
<evidence type="ECO:0000256" key="9">
    <source>
        <dbReference type="RuleBase" id="RU361183"/>
    </source>
</evidence>
<dbReference type="EMBL" id="KQ421343">
    <property type="protein sequence ID" value="KOF77697.1"/>
    <property type="molecule type" value="Genomic_DNA"/>
</dbReference>
<evidence type="ECO:0000256" key="2">
    <source>
        <dbReference type="ARBA" id="ARBA00022670"/>
    </source>
</evidence>
<reference evidence="12" key="1">
    <citation type="submission" date="2015-07" db="EMBL/GenBank/DDBJ databases">
        <title>MeaNS - Measles Nucleotide Surveillance Program.</title>
        <authorList>
            <person name="Tran T."/>
            <person name="Druce J."/>
        </authorList>
    </citation>
    <scope>NUCLEOTIDE SEQUENCE</scope>
    <source>
        <strain evidence="12">UCB-OBI-ISO-001</strain>
        <tissue evidence="12">Gonad</tissue>
    </source>
</reference>
<evidence type="ECO:0000259" key="11">
    <source>
        <dbReference type="PROSITE" id="PS51864"/>
    </source>
</evidence>
<gene>
    <name evidence="12" type="ORF">OCBIM_22031777mg</name>
</gene>
<dbReference type="KEGG" id="obi:106876115"/>
<dbReference type="PROSITE" id="PS51864">
    <property type="entry name" value="ASTACIN"/>
    <property type="match status" value="1"/>
</dbReference>
<organism evidence="12">
    <name type="scientific">Octopus bimaculoides</name>
    <name type="common">California two-spotted octopus</name>
    <dbReference type="NCBI Taxonomy" id="37653"/>
    <lineage>
        <taxon>Eukaryota</taxon>
        <taxon>Metazoa</taxon>
        <taxon>Spiralia</taxon>
        <taxon>Lophotrochozoa</taxon>
        <taxon>Mollusca</taxon>
        <taxon>Cephalopoda</taxon>
        <taxon>Coleoidea</taxon>
        <taxon>Octopodiformes</taxon>
        <taxon>Octopoda</taxon>
        <taxon>Incirrata</taxon>
        <taxon>Octopodidae</taxon>
        <taxon>Octopus</taxon>
    </lineage>
</organism>
<dbReference type="InterPro" id="IPR024079">
    <property type="entry name" value="MetalloPept_cat_dom_sf"/>
</dbReference>
<keyword evidence="2 8" id="KW-0645">Protease</keyword>
<feature type="domain" description="ShKT" evidence="10">
    <location>
        <begin position="407"/>
        <end position="441"/>
    </location>
</feature>
<feature type="disulfide bond" evidence="7">
    <location>
        <begin position="360"/>
        <end position="394"/>
    </location>
</feature>
<feature type="binding site" evidence="8">
    <location>
        <position position="180"/>
    </location>
    <ligand>
        <name>Zn(2+)</name>
        <dbReference type="ChEBI" id="CHEBI:29105"/>
        <note>catalytic</note>
    </ligand>
</feature>
<name>A0A0L8GL34_OCTBM</name>
<dbReference type="Pfam" id="PF01400">
    <property type="entry name" value="Astacin"/>
    <property type="match status" value="1"/>
</dbReference>
<dbReference type="SMART" id="SM00235">
    <property type="entry name" value="ZnMc"/>
    <property type="match status" value="1"/>
</dbReference>
<feature type="disulfide bond" evidence="7">
    <location>
        <begin position="407"/>
        <end position="441"/>
    </location>
</feature>
<dbReference type="OrthoDB" id="6061307at2759"/>
<feature type="domain" description="ShKT" evidence="10">
    <location>
        <begin position="360"/>
        <end position="394"/>
    </location>
</feature>
<dbReference type="InterPro" id="IPR006026">
    <property type="entry name" value="Peptidase_Metallo"/>
</dbReference>
<evidence type="ECO:0000256" key="8">
    <source>
        <dbReference type="PROSITE-ProRule" id="PRU01211"/>
    </source>
</evidence>
<dbReference type="SUPFAM" id="SSF55486">
    <property type="entry name" value="Metalloproteases ('zincins'), catalytic domain"/>
    <property type="match status" value="1"/>
</dbReference>
<feature type="domain" description="ShKT" evidence="10">
    <location>
        <begin position="454"/>
        <end position="487"/>
    </location>
</feature>
<dbReference type="EC" id="3.4.24.-" evidence="9"/>
<dbReference type="PANTHER" id="PTHR10127">
    <property type="entry name" value="DISCOIDIN, CUB, EGF, LAMININ , AND ZINC METALLOPROTEASE DOMAIN CONTAINING"/>
    <property type="match status" value="1"/>
</dbReference>
<proteinExistence type="predicted"/>
<keyword evidence="4 8" id="KW-0378">Hydrolase</keyword>
<dbReference type="AlphaFoldDB" id="A0A0L8GL34"/>
<dbReference type="PROSITE" id="PS51670">
    <property type="entry name" value="SHKT"/>
    <property type="match status" value="4"/>
</dbReference>
<sequence>MNWRHTDTLLLSALMIIVCFQLHISYADVEVQTATPDNSYVEQTVEGYRTVPEMVTRPTHQEPQHDFYSRLDNGRYRRSAVPSYHRWPNAVIPYVFAKHFNYKLKQRVRKAMYIWQKYTCVQFRPKRHNDKNWVNIKTRGCYSNVGMAGRGQSQSLGLGYACEGLRSILHELAHSIGLNHEHNRPDRDHYINVYPHRIQGNLGFNFKKLDSSKVFTFGTPYDFYSITHYSSRTFARGREEPIVTKDKRMMAVIGTINNPSFYNYKIVNLMYKCGAKCPKKRCRGEGFLSRDCICYCKTNTPTDPVRKCSELECRDVITTCRQKAKHNGCMRNLNFMSKYCKKTCGKCPGRNIYERKKPECRDLITTCRQKAKYNGCTRNFHYMSNFCKKTCGKCPGRNIYQRKKPECRDLITTCRQKAKYNGCTRNFHYMSNFCKKTCGKCPGRNIYQRKKPECRDLMNCKYIRRVYKCKARKHFVSKKCRKTCGYC</sequence>
<feature type="disulfide bond" evidence="7">
    <location>
        <begin position="313"/>
        <end position="347"/>
    </location>
</feature>
<feature type="domain" description="ShKT" evidence="10">
    <location>
        <begin position="313"/>
        <end position="347"/>
    </location>
</feature>
<keyword evidence="3 8" id="KW-0479">Metal-binding</keyword>
<dbReference type="InterPro" id="IPR003582">
    <property type="entry name" value="ShKT_dom"/>
</dbReference>
<feature type="binding site" evidence="8">
    <location>
        <position position="170"/>
    </location>
    <ligand>
        <name>Zn(2+)</name>
        <dbReference type="ChEBI" id="CHEBI:29105"/>
        <note>catalytic</note>
    </ligand>
</feature>
<evidence type="ECO:0000256" key="1">
    <source>
        <dbReference type="ARBA" id="ARBA00002657"/>
    </source>
</evidence>
<keyword evidence="5 8" id="KW-0862">Zinc</keyword>
<evidence type="ECO:0000256" key="7">
    <source>
        <dbReference type="PROSITE-ProRule" id="PRU01005"/>
    </source>
</evidence>
<comment type="function">
    <text evidence="1">Metalloprotease.</text>
</comment>
<dbReference type="GO" id="GO:0008270">
    <property type="term" value="F:zinc ion binding"/>
    <property type="evidence" value="ECO:0007669"/>
    <property type="project" value="UniProtKB-UniRule"/>
</dbReference>
<comment type="caution">
    <text evidence="7">Lacks conserved residue(s) required for the propagation of feature annotation.</text>
</comment>
<keyword evidence="9" id="KW-0732">Signal</keyword>
<evidence type="ECO:0000256" key="4">
    <source>
        <dbReference type="ARBA" id="ARBA00022801"/>
    </source>
</evidence>
<dbReference type="Pfam" id="PF01549">
    <property type="entry name" value="ShK"/>
    <property type="match status" value="4"/>
</dbReference>
<keyword evidence="7" id="KW-1015">Disulfide bond</keyword>
<dbReference type="CDD" id="cd04280">
    <property type="entry name" value="ZnMc_astacin_like"/>
    <property type="match status" value="1"/>
</dbReference>